<evidence type="ECO:0000313" key="2">
    <source>
        <dbReference type="Proteomes" id="UP000036923"/>
    </source>
</evidence>
<keyword evidence="2" id="KW-1185">Reference proteome</keyword>
<dbReference type="EMBL" id="LGTC01000001">
    <property type="protein sequence ID" value="KNY25495.1"/>
    <property type="molecule type" value="Genomic_DNA"/>
</dbReference>
<reference evidence="2" key="1">
    <citation type="submission" date="2015-07" db="EMBL/GenBank/DDBJ databases">
        <title>Near-Complete Genome Sequence of the Cellulolytic Bacterium Bacteroides (Pseudobacteroides) cellulosolvens ATCC 35603.</title>
        <authorList>
            <person name="Dassa B."/>
            <person name="Utturkar S.M."/>
            <person name="Klingeman D.M."/>
            <person name="Hurt R.A."/>
            <person name="Keller M."/>
            <person name="Xu J."/>
            <person name="Reddy Y.H.K."/>
            <person name="Borovok I."/>
            <person name="Grinberg I.R."/>
            <person name="Lamed R."/>
            <person name="Zhivin O."/>
            <person name="Bayer E.A."/>
            <person name="Brown S.D."/>
        </authorList>
    </citation>
    <scope>NUCLEOTIDE SEQUENCE [LARGE SCALE GENOMIC DNA]</scope>
    <source>
        <strain evidence="2">DSM 2933</strain>
    </source>
</reference>
<proteinExistence type="predicted"/>
<name>A0A0L6JIE2_9FIRM</name>
<gene>
    <name evidence="1" type="ORF">Bccel_0755</name>
</gene>
<evidence type="ECO:0000313" key="1">
    <source>
        <dbReference type="EMBL" id="KNY25495.1"/>
    </source>
</evidence>
<protein>
    <submittedName>
        <fullName evidence="1">Uncharacterized protein</fullName>
    </submittedName>
</protein>
<sequence length="62" mass="7404">MMVKKEDNQKEIKVNQFIMENLIRVCEACKSAALTDEEEAEIIRRKEEMYKQRGIKFPVNKK</sequence>
<dbReference type="AlphaFoldDB" id="A0A0L6JIE2"/>
<accession>A0A0L6JIE2</accession>
<comment type="caution">
    <text evidence="1">The sequence shown here is derived from an EMBL/GenBank/DDBJ whole genome shotgun (WGS) entry which is preliminary data.</text>
</comment>
<dbReference type="RefSeq" id="WP_152965909.1">
    <property type="nucleotide sequence ID" value="NZ_JQKC01000020.1"/>
</dbReference>
<organism evidence="1 2">
    <name type="scientific">Pseudobacteroides cellulosolvens ATCC 35603 = DSM 2933</name>
    <dbReference type="NCBI Taxonomy" id="398512"/>
    <lineage>
        <taxon>Bacteria</taxon>
        <taxon>Bacillati</taxon>
        <taxon>Bacillota</taxon>
        <taxon>Clostridia</taxon>
        <taxon>Eubacteriales</taxon>
        <taxon>Oscillospiraceae</taxon>
        <taxon>Pseudobacteroides</taxon>
    </lineage>
</organism>
<dbReference type="Proteomes" id="UP000036923">
    <property type="component" value="Unassembled WGS sequence"/>
</dbReference>